<feature type="domain" description="Tudor-knot" evidence="1">
    <location>
        <begin position="58"/>
        <end position="91"/>
    </location>
</feature>
<dbReference type="Pfam" id="PF11717">
    <property type="entry name" value="Tudor-knot"/>
    <property type="match status" value="1"/>
</dbReference>
<gene>
    <name evidence="2" type="ORF">GCK72_003281</name>
</gene>
<dbReference type="CTD" id="78773579"/>
<evidence type="ECO:0000313" key="3">
    <source>
        <dbReference type="Proteomes" id="UP000483820"/>
    </source>
</evidence>
<comment type="caution">
    <text evidence="2">The sequence shown here is derived from an EMBL/GenBank/DDBJ whole genome shotgun (WGS) entry which is preliminary data.</text>
</comment>
<dbReference type="Proteomes" id="UP000483820">
    <property type="component" value="Chromosome I"/>
</dbReference>
<dbReference type="AlphaFoldDB" id="A0A6A5HUZ3"/>
<accession>A0A6A5HUZ3</accession>
<dbReference type="Gene3D" id="2.30.30.140">
    <property type="match status" value="1"/>
</dbReference>
<dbReference type="EMBL" id="WUAV01000001">
    <property type="protein sequence ID" value="KAF1771455.1"/>
    <property type="molecule type" value="Genomic_DNA"/>
</dbReference>
<proteinExistence type="predicted"/>
<protein>
    <recommendedName>
        <fullName evidence="1">Tudor-knot domain-containing protein</fullName>
    </recommendedName>
</protein>
<dbReference type="GeneID" id="78773579"/>
<dbReference type="InterPro" id="IPR025995">
    <property type="entry name" value="Tudor-knot"/>
</dbReference>
<reference evidence="2 3" key="1">
    <citation type="submission" date="2019-12" db="EMBL/GenBank/DDBJ databases">
        <title>Chromosome-level assembly of the Caenorhabditis remanei genome.</title>
        <authorList>
            <person name="Teterina A.A."/>
            <person name="Willis J.H."/>
            <person name="Phillips P.C."/>
        </authorList>
    </citation>
    <scope>NUCLEOTIDE SEQUENCE [LARGE SCALE GENOMIC DNA]</scope>
    <source>
        <strain evidence="2 3">PX506</strain>
        <tissue evidence="2">Whole organism</tissue>
    </source>
</reference>
<dbReference type="RefSeq" id="XP_053592589.1">
    <property type="nucleotide sequence ID" value="XM_053723944.1"/>
</dbReference>
<organism evidence="2 3">
    <name type="scientific">Caenorhabditis remanei</name>
    <name type="common">Caenorhabditis vulgaris</name>
    <dbReference type="NCBI Taxonomy" id="31234"/>
    <lineage>
        <taxon>Eukaryota</taxon>
        <taxon>Metazoa</taxon>
        <taxon>Ecdysozoa</taxon>
        <taxon>Nematoda</taxon>
        <taxon>Chromadorea</taxon>
        <taxon>Rhabditida</taxon>
        <taxon>Rhabditina</taxon>
        <taxon>Rhabditomorpha</taxon>
        <taxon>Rhabditoidea</taxon>
        <taxon>Rhabditidae</taxon>
        <taxon>Peloderinae</taxon>
        <taxon>Caenorhabditis</taxon>
    </lineage>
</organism>
<dbReference type="InterPro" id="IPR016197">
    <property type="entry name" value="Chromo-like_dom_sf"/>
</dbReference>
<evidence type="ECO:0000259" key="1">
    <source>
        <dbReference type="Pfam" id="PF11717"/>
    </source>
</evidence>
<name>A0A6A5HUZ3_CAERE</name>
<dbReference type="SUPFAM" id="SSF54160">
    <property type="entry name" value="Chromo domain-like"/>
    <property type="match status" value="1"/>
</dbReference>
<dbReference type="KEGG" id="crq:GCK72_003281"/>
<evidence type="ECO:0000313" key="2">
    <source>
        <dbReference type="EMBL" id="KAF1771455.1"/>
    </source>
</evidence>
<sequence length="120" mass="13711">MKVIANCSAVNPKKAPVVKVKRTKPWVYKSPPYLQKTNQKYWVGSQFAVGENFVMLYDTAPYLATVSRIVEVDGVDHYDVHYVGWNKRFDHSVVVGQEEGRMFKGTRRRYPLKSSPASVS</sequence>